<organism evidence="2">
    <name type="scientific">uncultured Aureispira sp</name>
    <dbReference type="NCBI Taxonomy" id="1331704"/>
    <lineage>
        <taxon>Bacteria</taxon>
        <taxon>Pseudomonadati</taxon>
        <taxon>Bacteroidota</taxon>
        <taxon>Saprospiria</taxon>
        <taxon>Saprospirales</taxon>
        <taxon>Saprospiraceae</taxon>
        <taxon>Aureispira</taxon>
        <taxon>environmental samples</taxon>
    </lineage>
</organism>
<feature type="region of interest" description="Disordered" evidence="1">
    <location>
        <begin position="1"/>
        <end position="25"/>
    </location>
</feature>
<gene>
    <name evidence="2" type="ORF">HELGO_WM47497</name>
</gene>
<evidence type="ECO:0000313" key="2">
    <source>
        <dbReference type="EMBL" id="CAA6823817.1"/>
    </source>
</evidence>
<accession>A0A6S6U0E9</accession>
<reference evidence="2" key="1">
    <citation type="submission" date="2020-01" db="EMBL/GenBank/DDBJ databases">
        <authorList>
            <person name="Meier V. D."/>
            <person name="Meier V D."/>
        </authorList>
    </citation>
    <scope>NUCLEOTIDE SEQUENCE</scope>
    <source>
        <strain evidence="2">HLG_WM_MAG_10</strain>
    </source>
</reference>
<proteinExistence type="predicted"/>
<evidence type="ECO:0000256" key="1">
    <source>
        <dbReference type="SAM" id="MobiDB-lite"/>
    </source>
</evidence>
<dbReference type="EMBL" id="CACVAQ010000333">
    <property type="protein sequence ID" value="CAA6823817.1"/>
    <property type="molecule type" value="Genomic_DNA"/>
</dbReference>
<protein>
    <submittedName>
        <fullName evidence="2">Uncharacterized protein</fullName>
    </submittedName>
</protein>
<feature type="non-terminal residue" evidence="2">
    <location>
        <position position="1"/>
    </location>
</feature>
<sequence>RKDSPQSYKSGKVQAEPTLYNQLVK</sequence>
<dbReference type="AlphaFoldDB" id="A0A6S6U0E9"/>
<name>A0A6S6U0E9_9BACT</name>